<keyword evidence="2" id="KW-1185">Reference proteome</keyword>
<protein>
    <submittedName>
        <fullName evidence="1">Uncharacterized protein</fullName>
    </submittedName>
</protein>
<gene>
    <name evidence="1" type="ORF">EAE97_003974</name>
</gene>
<dbReference type="EMBL" id="RCSW01000006">
    <property type="protein sequence ID" value="KAF7948563.1"/>
    <property type="molecule type" value="Genomic_DNA"/>
</dbReference>
<dbReference type="InterPro" id="IPR036388">
    <property type="entry name" value="WH-like_DNA-bd_sf"/>
</dbReference>
<reference evidence="1 2" key="1">
    <citation type="journal article" date="2020" name="Genome Biol. Evol.">
        <title>Comparative genomics of Sclerotiniaceae.</title>
        <authorList>
            <person name="Valero Jimenez C.A."/>
            <person name="Steentjes M."/>
            <person name="Scholten O.E."/>
            <person name="Van Kan J.A.L."/>
        </authorList>
    </citation>
    <scope>NUCLEOTIDE SEQUENCE [LARGE SCALE GENOMIC DNA]</scope>
    <source>
        <strain evidence="1 2">MUCL 94</strain>
    </source>
</reference>
<evidence type="ECO:0000313" key="2">
    <source>
        <dbReference type="Proteomes" id="UP000710849"/>
    </source>
</evidence>
<accession>A0A9P5IWB8</accession>
<dbReference type="RefSeq" id="XP_038735095.1">
    <property type="nucleotide sequence ID" value="XM_038874486.1"/>
</dbReference>
<name>A0A9P5IWB8_9HELO</name>
<dbReference type="GeneID" id="62147563"/>
<dbReference type="Proteomes" id="UP000710849">
    <property type="component" value="Unassembled WGS sequence"/>
</dbReference>
<sequence length="94" mass="10130">MLGPVESLIPPPNAWISVTALQRFGIANSFPSTRTSAFPEIAQTCSIPKSNARSLIRHAMSFYIFYEPSPGIIAHTASSKALAEVPPVSDFIVL</sequence>
<evidence type="ECO:0000313" key="1">
    <source>
        <dbReference type="EMBL" id="KAF7948563.1"/>
    </source>
</evidence>
<dbReference type="Gene3D" id="1.10.10.10">
    <property type="entry name" value="Winged helix-like DNA-binding domain superfamily/Winged helix DNA-binding domain"/>
    <property type="match status" value="1"/>
</dbReference>
<organism evidence="1 2">
    <name type="scientific">Botrytis byssoidea</name>
    <dbReference type="NCBI Taxonomy" id="139641"/>
    <lineage>
        <taxon>Eukaryota</taxon>
        <taxon>Fungi</taxon>
        <taxon>Dikarya</taxon>
        <taxon>Ascomycota</taxon>
        <taxon>Pezizomycotina</taxon>
        <taxon>Leotiomycetes</taxon>
        <taxon>Helotiales</taxon>
        <taxon>Sclerotiniaceae</taxon>
        <taxon>Botrytis</taxon>
    </lineage>
</organism>
<comment type="caution">
    <text evidence="1">The sequence shown here is derived from an EMBL/GenBank/DDBJ whole genome shotgun (WGS) entry which is preliminary data.</text>
</comment>
<proteinExistence type="predicted"/>
<dbReference type="AlphaFoldDB" id="A0A9P5IWB8"/>